<accession>I0IFL4</accession>
<name>I0IFL4_PHYMF</name>
<dbReference type="HAMAP" id="MF_01963">
    <property type="entry name" value="MTAP"/>
    <property type="match status" value="1"/>
</dbReference>
<dbReference type="KEGG" id="phm:PSMK_18930"/>
<evidence type="ECO:0000256" key="1">
    <source>
        <dbReference type="ARBA" id="ARBA00022676"/>
    </source>
</evidence>
<comment type="subunit">
    <text evidence="3">Homohexamer. Dimer of a homotrimer.</text>
</comment>
<feature type="binding site" evidence="3">
    <location>
        <begin position="54"/>
        <end position="55"/>
    </location>
    <ligand>
        <name>phosphate</name>
        <dbReference type="ChEBI" id="CHEBI:43474"/>
    </ligand>
</feature>
<comment type="pathway">
    <text evidence="3">Purine metabolism; purine nucleoside salvage.</text>
</comment>
<dbReference type="UniPathway" id="UPA00606"/>
<dbReference type="Proteomes" id="UP000007881">
    <property type="component" value="Chromosome"/>
</dbReference>
<dbReference type="InterPro" id="IPR010044">
    <property type="entry name" value="MTAP"/>
</dbReference>
<dbReference type="GO" id="GO:0019509">
    <property type="term" value="P:L-methionine salvage from methylthioadenosine"/>
    <property type="evidence" value="ECO:0007669"/>
    <property type="project" value="TreeGrafter"/>
</dbReference>
<protein>
    <recommendedName>
        <fullName evidence="3">Purine nucleoside phosphorylase</fullName>
        <shortName evidence="3">PNP</shortName>
        <ecNumber evidence="3">2.4.2.1</ecNumber>
    </recommendedName>
</protein>
<evidence type="ECO:0000256" key="3">
    <source>
        <dbReference type="HAMAP-Rule" id="MF_01963"/>
    </source>
</evidence>
<dbReference type="GO" id="GO:0005829">
    <property type="term" value="C:cytosol"/>
    <property type="evidence" value="ECO:0007669"/>
    <property type="project" value="TreeGrafter"/>
</dbReference>
<comment type="miscellaneous">
    <text evidence="3">Although this enzyme belongs to the family of MTA phosphorylases based on sequence homology, it lacks several conserved amino acids in the substrate binding pocket that confer specificity towards MTA.</text>
</comment>
<comment type="function">
    <text evidence="3">Purine nucleoside phosphorylase involved in purine salvage.</text>
</comment>
<proteinExistence type="inferred from homology"/>
<keyword evidence="2 3" id="KW-0808">Transferase</keyword>
<dbReference type="EC" id="2.4.2.1" evidence="3"/>
<dbReference type="eggNOG" id="COG0005">
    <property type="taxonomic scope" value="Bacteria"/>
</dbReference>
<dbReference type="STRING" id="1142394.PSMK_18930"/>
<dbReference type="Pfam" id="PF01048">
    <property type="entry name" value="PNP_UDP_1"/>
    <property type="match status" value="1"/>
</dbReference>
<dbReference type="AlphaFoldDB" id="I0IFL4"/>
<evidence type="ECO:0000313" key="5">
    <source>
        <dbReference type="EMBL" id="BAM04052.1"/>
    </source>
</evidence>
<gene>
    <name evidence="5" type="primary">mtaP</name>
    <name evidence="5" type="ordered locus">PSMK_18930</name>
</gene>
<dbReference type="CDD" id="cd09010">
    <property type="entry name" value="MTAP_SsMTAPII_like_MTIP"/>
    <property type="match status" value="1"/>
</dbReference>
<dbReference type="GO" id="GO:0006166">
    <property type="term" value="P:purine ribonucleoside salvage"/>
    <property type="evidence" value="ECO:0007669"/>
    <property type="project" value="UniProtKB-UniRule"/>
</dbReference>
<feature type="binding site" evidence="3">
    <location>
        <position position="195"/>
    </location>
    <ligand>
        <name>phosphate</name>
        <dbReference type="ChEBI" id="CHEBI:43474"/>
    </ligand>
</feature>
<feature type="binding site" evidence="3">
    <location>
        <position position="194"/>
    </location>
    <ligand>
        <name>substrate</name>
    </ligand>
</feature>
<dbReference type="HOGENOM" id="CLU_054456_0_1_0"/>
<comment type="similarity">
    <text evidence="3">Belongs to the PNP/MTAP phosphorylase family. MTAP subfamily.</text>
</comment>
<feature type="domain" description="Nucleoside phosphorylase" evidence="4">
    <location>
        <begin position="5"/>
        <end position="256"/>
    </location>
</feature>
<feature type="site" description="Important for substrate specificity" evidence="3">
    <location>
        <position position="233"/>
    </location>
</feature>
<dbReference type="EMBL" id="AP012338">
    <property type="protein sequence ID" value="BAM04052.1"/>
    <property type="molecule type" value="Genomic_DNA"/>
</dbReference>
<dbReference type="GO" id="GO:0017061">
    <property type="term" value="F:S-methyl-5-thioadenosine phosphorylase activity"/>
    <property type="evidence" value="ECO:0007669"/>
    <property type="project" value="InterPro"/>
</dbReference>
<feature type="binding site" evidence="3">
    <location>
        <position position="12"/>
    </location>
    <ligand>
        <name>phosphate</name>
        <dbReference type="ChEBI" id="CHEBI:43474"/>
    </ligand>
</feature>
<dbReference type="Gene3D" id="3.40.50.1580">
    <property type="entry name" value="Nucleoside phosphorylase domain"/>
    <property type="match status" value="1"/>
</dbReference>
<feature type="binding site" evidence="3">
    <location>
        <begin position="218"/>
        <end position="220"/>
    </location>
    <ligand>
        <name>substrate</name>
    </ligand>
</feature>
<organism evidence="5 6">
    <name type="scientific">Phycisphaera mikurensis (strain NBRC 102666 / KCTC 22515 / FYK2301M01)</name>
    <dbReference type="NCBI Taxonomy" id="1142394"/>
    <lineage>
        <taxon>Bacteria</taxon>
        <taxon>Pseudomonadati</taxon>
        <taxon>Planctomycetota</taxon>
        <taxon>Phycisphaerae</taxon>
        <taxon>Phycisphaerales</taxon>
        <taxon>Phycisphaeraceae</taxon>
        <taxon>Phycisphaera</taxon>
    </lineage>
</organism>
<feature type="site" description="Important for substrate specificity" evidence="3">
    <location>
        <position position="176"/>
    </location>
</feature>
<dbReference type="InterPro" id="IPR035994">
    <property type="entry name" value="Nucleoside_phosphorylase_sf"/>
</dbReference>
<sequence>MDEVKVGVIAGSGMGEALAEEGGEAITVETPFGPPASPIVKTRWEGTDVFVLQRHGPRHAFNPSAVPYRANVCALKQLGVTHVLASAAVGSLREDVQPGELMILDQLIDRTLGRPRTFFDAAAVHVEFAEPFCPVMRRWLIEAADRLSGGGANEQSDQRRVHRQGTMMVMEGPSFSTRAESRMYRQWGGDVIGMTGLPEARLAREAEMAYASLAMPTDYDSWKPGEAASESLLEEILGNLQVAVASSLSLVREALRHTGRLRREASPAHRALDHAIWTQKADIDPAEVQRLQPLWGRHFPTHDAG</sequence>
<dbReference type="PATRIC" id="fig|1142394.8.peg.1950"/>
<evidence type="ECO:0000313" key="6">
    <source>
        <dbReference type="Proteomes" id="UP000007881"/>
    </source>
</evidence>
<dbReference type="SUPFAM" id="SSF53167">
    <property type="entry name" value="Purine and uridine phosphorylases"/>
    <property type="match status" value="1"/>
</dbReference>
<dbReference type="InterPro" id="IPR000845">
    <property type="entry name" value="Nucleoside_phosphorylase_d"/>
</dbReference>
<evidence type="ECO:0000256" key="2">
    <source>
        <dbReference type="ARBA" id="ARBA00022679"/>
    </source>
</evidence>
<keyword evidence="6" id="KW-1185">Reference proteome</keyword>
<dbReference type="PANTHER" id="PTHR42679">
    <property type="entry name" value="S-METHYL-5'-THIOADENOSINE PHOSPHORYLASE"/>
    <property type="match status" value="1"/>
</dbReference>
<keyword evidence="3" id="KW-0660">Purine salvage</keyword>
<keyword evidence="1 3" id="KW-0328">Glycosyltransferase</keyword>
<evidence type="ECO:0000259" key="4">
    <source>
        <dbReference type="Pfam" id="PF01048"/>
    </source>
</evidence>
<reference evidence="5 6" key="1">
    <citation type="submission" date="2012-02" db="EMBL/GenBank/DDBJ databases">
        <title>Complete genome sequence of Phycisphaera mikurensis NBRC 102666.</title>
        <authorList>
            <person name="Ankai A."/>
            <person name="Hosoyama A."/>
            <person name="Terui Y."/>
            <person name="Sekine M."/>
            <person name="Fukai R."/>
            <person name="Kato Y."/>
            <person name="Nakamura S."/>
            <person name="Yamada-Narita S."/>
            <person name="Kawakoshi A."/>
            <person name="Fukunaga Y."/>
            <person name="Yamazaki S."/>
            <person name="Fujita N."/>
        </authorList>
    </citation>
    <scope>NUCLEOTIDE SEQUENCE [LARGE SCALE GENOMIC DNA]</scope>
    <source>
        <strain evidence="6">NBRC 102666 / KCTC 22515 / FYK2301M01</strain>
    </source>
</reference>
<dbReference type="PANTHER" id="PTHR42679:SF2">
    <property type="entry name" value="S-METHYL-5'-THIOADENOSINE PHOSPHORYLASE"/>
    <property type="match status" value="1"/>
</dbReference>
<comment type="caution">
    <text evidence="3">Lacks conserved residue(s) required for the propagation of feature annotation.</text>
</comment>
<comment type="catalytic activity">
    <reaction evidence="3">
        <text>a purine D-ribonucleoside + phosphate = a purine nucleobase + alpha-D-ribose 1-phosphate</text>
        <dbReference type="Rhea" id="RHEA:19805"/>
        <dbReference type="ChEBI" id="CHEBI:26386"/>
        <dbReference type="ChEBI" id="CHEBI:43474"/>
        <dbReference type="ChEBI" id="CHEBI:57720"/>
        <dbReference type="ChEBI" id="CHEBI:142355"/>
        <dbReference type="EC" id="2.4.2.1"/>
    </reaction>
</comment>